<dbReference type="PANTHER" id="PTHR45947">
    <property type="entry name" value="SULFOQUINOVOSYL TRANSFERASE SQD2"/>
    <property type="match status" value="1"/>
</dbReference>
<proteinExistence type="predicted"/>
<sequence>MNILLTADNYKPQINGIVTYIINLRKELEKRGHNVTLVATDFPDSREEAGVIRIPSLGLPMRPFERIPLIWDSKTLKKLRQKKFDIVHNQTFVTGFLGAKIAREQNIPSVVTYHTPFDQYIHRFMPGLEKPLSPFIEIMVRYYFNKFDKVVIPSAKTLRSLSKIKSKPELIHNGIDLEFFKNSKPDKFLKEFKVDPKRPLILIAGLLDRGKNFEIAIDSMTNVKAQIPNALLVVAGGGTMKKHIRKQVARLGLQNNVILTGFIDREMIASANKAANLCLMVSIVDNLPTVALEAVASGKPLITIDDICIKDIVYDKKNGLLISPNAPELSQAIIKLVKNPKLCEEFGNQSLRIAQKFSIAKYADKIETLYRDLIQAKSN</sequence>
<dbReference type="SUPFAM" id="SSF53756">
    <property type="entry name" value="UDP-Glycosyltransferase/glycogen phosphorylase"/>
    <property type="match status" value="1"/>
</dbReference>
<dbReference type="InterPro" id="IPR050194">
    <property type="entry name" value="Glycosyltransferase_grp1"/>
</dbReference>
<dbReference type="Proteomes" id="UP000034531">
    <property type="component" value="Unassembled WGS sequence"/>
</dbReference>
<dbReference type="Pfam" id="PF00534">
    <property type="entry name" value="Glycos_transf_1"/>
    <property type="match status" value="1"/>
</dbReference>
<name>A0A0G0ULE2_9BACT</name>
<dbReference type="Gene3D" id="3.40.50.2000">
    <property type="entry name" value="Glycogen Phosphorylase B"/>
    <property type="match status" value="2"/>
</dbReference>
<evidence type="ECO:0000259" key="2">
    <source>
        <dbReference type="Pfam" id="PF13439"/>
    </source>
</evidence>
<evidence type="ECO:0000313" key="3">
    <source>
        <dbReference type="EMBL" id="KKR51057.1"/>
    </source>
</evidence>
<evidence type="ECO:0000259" key="1">
    <source>
        <dbReference type="Pfam" id="PF00534"/>
    </source>
</evidence>
<dbReference type="PANTHER" id="PTHR45947:SF3">
    <property type="entry name" value="SULFOQUINOVOSYL TRANSFERASE SQD2"/>
    <property type="match status" value="1"/>
</dbReference>
<protein>
    <submittedName>
        <fullName evidence="3">Glycosyl transferase, group 1 family protein</fullName>
    </submittedName>
</protein>
<dbReference type="InterPro" id="IPR001296">
    <property type="entry name" value="Glyco_trans_1"/>
</dbReference>
<dbReference type="Pfam" id="PF13439">
    <property type="entry name" value="Glyco_transf_4"/>
    <property type="match status" value="1"/>
</dbReference>
<feature type="domain" description="Glycosyl transferase family 1" evidence="1">
    <location>
        <begin position="190"/>
        <end position="349"/>
    </location>
</feature>
<evidence type="ECO:0000313" key="4">
    <source>
        <dbReference type="Proteomes" id="UP000034531"/>
    </source>
</evidence>
<dbReference type="InterPro" id="IPR028098">
    <property type="entry name" value="Glyco_trans_4-like_N"/>
</dbReference>
<accession>A0A0G0ULE2</accession>
<organism evidence="3 4">
    <name type="scientific">Candidatus Curtissbacteria bacterium GW2011_GWA1_40_16</name>
    <dbReference type="NCBI Taxonomy" id="1618405"/>
    <lineage>
        <taxon>Bacteria</taxon>
        <taxon>Candidatus Curtissiibacteriota</taxon>
    </lineage>
</organism>
<comment type="caution">
    <text evidence="3">The sequence shown here is derived from an EMBL/GenBank/DDBJ whole genome shotgun (WGS) entry which is preliminary data.</text>
</comment>
<reference evidence="3 4" key="1">
    <citation type="journal article" date="2015" name="Nature">
        <title>rRNA introns, odd ribosomes, and small enigmatic genomes across a large radiation of phyla.</title>
        <authorList>
            <person name="Brown C.T."/>
            <person name="Hug L.A."/>
            <person name="Thomas B.C."/>
            <person name="Sharon I."/>
            <person name="Castelle C.J."/>
            <person name="Singh A."/>
            <person name="Wilkins M.J."/>
            <person name="Williams K.H."/>
            <person name="Banfield J.F."/>
        </authorList>
    </citation>
    <scope>NUCLEOTIDE SEQUENCE [LARGE SCALE GENOMIC DNA]</scope>
</reference>
<gene>
    <name evidence="3" type="ORF">UT84_C0003G0052</name>
</gene>
<dbReference type="AlphaFoldDB" id="A0A0G0ULE2"/>
<keyword evidence="3" id="KW-0808">Transferase</keyword>
<feature type="domain" description="Glycosyltransferase subfamily 4-like N-terminal" evidence="2">
    <location>
        <begin position="14"/>
        <end position="178"/>
    </location>
</feature>
<dbReference type="GO" id="GO:0016757">
    <property type="term" value="F:glycosyltransferase activity"/>
    <property type="evidence" value="ECO:0007669"/>
    <property type="project" value="InterPro"/>
</dbReference>
<dbReference type="EMBL" id="LBYI01000003">
    <property type="protein sequence ID" value="KKR51057.1"/>
    <property type="molecule type" value="Genomic_DNA"/>
</dbReference>